<feature type="region of interest" description="Disordered" evidence="1">
    <location>
        <begin position="112"/>
        <end position="138"/>
    </location>
</feature>
<dbReference type="EMBL" id="JACIJH010000011">
    <property type="protein sequence ID" value="MBB5707704.1"/>
    <property type="molecule type" value="Genomic_DNA"/>
</dbReference>
<comment type="caution">
    <text evidence="3">The sequence shown here is derived from an EMBL/GenBank/DDBJ whole genome shotgun (WGS) entry which is preliminary data.</text>
</comment>
<dbReference type="RefSeq" id="WP_221235205.1">
    <property type="nucleotide sequence ID" value="NZ_JACIJH010000011.1"/>
</dbReference>
<organism evidence="3 4">
    <name type="scientific">Sphingopyxis panaciterrulae</name>
    <dbReference type="NCBI Taxonomy" id="462372"/>
    <lineage>
        <taxon>Bacteria</taxon>
        <taxon>Pseudomonadati</taxon>
        <taxon>Pseudomonadota</taxon>
        <taxon>Alphaproteobacteria</taxon>
        <taxon>Sphingomonadales</taxon>
        <taxon>Sphingomonadaceae</taxon>
        <taxon>Sphingopyxis</taxon>
    </lineage>
</organism>
<gene>
    <name evidence="3" type="ORF">FHR21_003071</name>
</gene>
<reference evidence="3 4" key="1">
    <citation type="submission" date="2020-08" db="EMBL/GenBank/DDBJ databases">
        <title>Genomic Encyclopedia of Type Strains, Phase IV (KMG-IV): sequencing the most valuable type-strain genomes for metagenomic binning, comparative biology and taxonomic classification.</title>
        <authorList>
            <person name="Goeker M."/>
        </authorList>
    </citation>
    <scope>NUCLEOTIDE SEQUENCE [LARGE SCALE GENOMIC DNA]</scope>
    <source>
        <strain evidence="3 4">DSM 27163</strain>
    </source>
</reference>
<feature type="signal peptide" evidence="2">
    <location>
        <begin position="1"/>
        <end position="20"/>
    </location>
</feature>
<evidence type="ECO:0000313" key="3">
    <source>
        <dbReference type="EMBL" id="MBB5707704.1"/>
    </source>
</evidence>
<sequence length="138" mass="15002">MLRTLALSLAAALLPLSGAAANEPAKAPRQIGAEASIVFPSDTTIRNWRADRERGIWVQDRRGDWYYGLFAGLCRDVDFAQAIGVDTRGAARLDRFATLIVRGERCPLVSFVHSAPPPSKRDKAKDVAADKADNAKPN</sequence>
<feature type="compositionally biased region" description="Basic and acidic residues" evidence="1">
    <location>
        <begin position="119"/>
        <end position="138"/>
    </location>
</feature>
<keyword evidence="2" id="KW-0732">Signal</keyword>
<dbReference type="Pfam" id="PF20101">
    <property type="entry name" value="DUF6491"/>
    <property type="match status" value="1"/>
</dbReference>
<evidence type="ECO:0000313" key="4">
    <source>
        <dbReference type="Proteomes" id="UP000537161"/>
    </source>
</evidence>
<protein>
    <submittedName>
        <fullName evidence="3">Uncharacterized protein</fullName>
    </submittedName>
</protein>
<dbReference type="Proteomes" id="UP000537161">
    <property type="component" value="Unassembled WGS sequence"/>
</dbReference>
<name>A0A7W9B8A8_9SPHN</name>
<feature type="chain" id="PRO_5031415889" evidence="2">
    <location>
        <begin position="21"/>
        <end position="138"/>
    </location>
</feature>
<evidence type="ECO:0000256" key="1">
    <source>
        <dbReference type="SAM" id="MobiDB-lite"/>
    </source>
</evidence>
<dbReference type="AlphaFoldDB" id="A0A7W9B8A8"/>
<proteinExistence type="predicted"/>
<accession>A0A7W9B8A8</accession>
<dbReference type="InterPro" id="IPR045500">
    <property type="entry name" value="DUF6491"/>
</dbReference>
<evidence type="ECO:0000256" key="2">
    <source>
        <dbReference type="SAM" id="SignalP"/>
    </source>
</evidence>
<keyword evidence="4" id="KW-1185">Reference proteome</keyword>